<dbReference type="Proteomes" id="UP000245956">
    <property type="component" value="Unassembled WGS sequence"/>
</dbReference>
<reference evidence="1 2" key="1">
    <citation type="journal article" date="2016" name="Front. Microbiol.">
        <title>Genome and transcriptome sequences reveal the specific parasitism of the nematophagous Purpureocillium lilacinum 36-1.</title>
        <authorList>
            <person name="Xie J."/>
            <person name="Li S."/>
            <person name="Mo C."/>
            <person name="Xiao X."/>
            <person name="Peng D."/>
            <person name="Wang G."/>
            <person name="Xiao Y."/>
        </authorList>
    </citation>
    <scope>NUCLEOTIDE SEQUENCE [LARGE SCALE GENOMIC DNA]</scope>
    <source>
        <strain evidence="1 2">36-1</strain>
    </source>
</reference>
<protein>
    <submittedName>
        <fullName evidence="1">Uncharacterized protein</fullName>
    </submittedName>
</protein>
<comment type="caution">
    <text evidence="1">The sequence shown here is derived from an EMBL/GenBank/DDBJ whole genome shotgun (WGS) entry which is preliminary data.</text>
</comment>
<sequence>MPGYLAFRSAFHNLSSVSVTVASLCNPRTGRRYSMNVEYHFPLHTQLFAQSIPASCCLCVASSDDLANADSAEHNRHNGHSYLELLSLRLPAYQFALCQGLRACVVDIMKWISIAAADYAATLAPVNLAGELWRLADAAQDACWITGHDCKRRDILREAVSYMTTP</sequence>
<organism evidence="1 2">
    <name type="scientific">Purpureocillium lilacinum</name>
    <name type="common">Paecilomyces lilacinus</name>
    <dbReference type="NCBI Taxonomy" id="33203"/>
    <lineage>
        <taxon>Eukaryota</taxon>
        <taxon>Fungi</taxon>
        <taxon>Dikarya</taxon>
        <taxon>Ascomycota</taxon>
        <taxon>Pezizomycotina</taxon>
        <taxon>Sordariomycetes</taxon>
        <taxon>Hypocreomycetidae</taxon>
        <taxon>Hypocreales</taxon>
        <taxon>Ophiocordycipitaceae</taxon>
        <taxon>Purpureocillium</taxon>
    </lineage>
</organism>
<name>A0A2U3DRS1_PURLI</name>
<evidence type="ECO:0000313" key="2">
    <source>
        <dbReference type="Proteomes" id="UP000245956"/>
    </source>
</evidence>
<proteinExistence type="predicted"/>
<dbReference type="EMBL" id="LCWV01000041">
    <property type="protein sequence ID" value="PWI64961.1"/>
    <property type="molecule type" value="Genomic_DNA"/>
</dbReference>
<gene>
    <name evidence="1" type="ORF">PCL_08412</name>
</gene>
<accession>A0A2U3DRS1</accession>
<evidence type="ECO:0000313" key="1">
    <source>
        <dbReference type="EMBL" id="PWI64961.1"/>
    </source>
</evidence>
<dbReference type="AlphaFoldDB" id="A0A2U3DRS1"/>